<dbReference type="EMBL" id="CAJJDM010000066">
    <property type="protein sequence ID" value="CAD8080960.1"/>
    <property type="molecule type" value="Genomic_DNA"/>
</dbReference>
<sequence length="162" mass="18444">MGKISQTVIPSLHGSFQLHDSSRIVIHSENIYHQQIQDSKRLLSTNQLNFAQKSNKQQQDQIHFRQAIETNSGNIQKAVLENEMIQSFNPQPIDEYNNSALKNNDAMYNDEYTVPLALCFEDPKSNSFVSQSSINQQNNQGATVSHLFIQSNPNLALNKKRQ</sequence>
<keyword evidence="2" id="KW-1185">Reference proteome</keyword>
<reference evidence="1" key="1">
    <citation type="submission" date="2021-01" db="EMBL/GenBank/DDBJ databases">
        <authorList>
            <consortium name="Genoscope - CEA"/>
            <person name="William W."/>
        </authorList>
    </citation>
    <scope>NUCLEOTIDE SEQUENCE</scope>
</reference>
<protein>
    <submittedName>
        <fullName evidence="1">Uncharacterized protein</fullName>
    </submittedName>
</protein>
<comment type="caution">
    <text evidence="1">The sequence shown here is derived from an EMBL/GenBank/DDBJ whole genome shotgun (WGS) entry which is preliminary data.</text>
</comment>
<dbReference type="AlphaFoldDB" id="A0A8S1ML06"/>
<accession>A0A8S1ML06</accession>
<organism evidence="1 2">
    <name type="scientific">Paramecium primaurelia</name>
    <dbReference type="NCBI Taxonomy" id="5886"/>
    <lineage>
        <taxon>Eukaryota</taxon>
        <taxon>Sar</taxon>
        <taxon>Alveolata</taxon>
        <taxon>Ciliophora</taxon>
        <taxon>Intramacronucleata</taxon>
        <taxon>Oligohymenophorea</taxon>
        <taxon>Peniculida</taxon>
        <taxon>Parameciidae</taxon>
        <taxon>Paramecium</taxon>
    </lineage>
</organism>
<gene>
    <name evidence="1" type="ORF">PPRIM_AZ9-3.1.T0640252</name>
</gene>
<name>A0A8S1ML06_PARPR</name>
<evidence type="ECO:0000313" key="1">
    <source>
        <dbReference type="EMBL" id="CAD8080960.1"/>
    </source>
</evidence>
<evidence type="ECO:0000313" key="2">
    <source>
        <dbReference type="Proteomes" id="UP000688137"/>
    </source>
</evidence>
<proteinExistence type="predicted"/>
<dbReference type="Proteomes" id="UP000688137">
    <property type="component" value="Unassembled WGS sequence"/>
</dbReference>